<evidence type="ECO:0000256" key="2">
    <source>
        <dbReference type="ARBA" id="ARBA00022552"/>
    </source>
</evidence>
<keyword evidence="2 6" id="KW-0698">rRNA processing</keyword>
<dbReference type="SMART" id="SM00320">
    <property type="entry name" value="WD40"/>
    <property type="match status" value="6"/>
</dbReference>
<dbReference type="GO" id="GO:0005730">
    <property type="term" value="C:nucleolus"/>
    <property type="evidence" value="ECO:0007669"/>
    <property type="project" value="UniProtKB-SubCell"/>
</dbReference>
<comment type="caution">
    <text evidence="10">The sequence shown here is derived from an EMBL/GenBank/DDBJ whole genome shotgun (WGS) entry which is preliminary data.</text>
</comment>
<dbReference type="PROSITE" id="PS50082">
    <property type="entry name" value="WD_REPEATS_2"/>
    <property type="match status" value="3"/>
</dbReference>
<dbReference type="Pfam" id="PF00400">
    <property type="entry name" value="WD40"/>
    <property type="match status" value="3"/>
</dbReference>
<keyword evidence="11" id="KW-1185">Reference proteome</keyword>
<evidence type="ECO:0000256" key="5">
    <source>
        <dbReference type="ARBA" id="ARBA00023242"/>
    </source>
</evidence>
<dbReference type="GO" id="GO:0000466">
    <property type="term" value="P:maturation of 5.8S rRNA from tricistronic rRNA transcript (SSU-rRNA, 5.8S rRNA, LSU-rRNA)"/>
    <property type="evidence" value="ECO:0007669"/>
    <property type="project" value="UniProtKB-UniRule"/>
</dbReference>
<dbReference type="PANTHER" id="PTHR19855:SF11">
    <property type="entry name" value="RIBOSOME BIOGENESIS PROTEIN WDR12"/>
    <property type="match status" value="1"/>
</dbReference>
<evidence type="ECO:0000313" key="11">
    <source>
        <dbReference type="Proteomes" id="UP000751190"/>
    </source>
</evidence>
<organism evidence="10 11">
    <name type="scientific">Diacronema lutheri</name>
    <name type="common">Unicellular marine alga</name>
    <name type="synonym">Monochrysis lutheri</name>
    <dbReference type="NCBI Taxonomy" id="2081491"/>
    <lineage>
        <taxon>Eukaryota</taxon>
        <taxon>Haptista</taxon>
        <taxon>Haptophyta</taxon>
        <taxon>Pavlovophyceae</taxon>
        <taxon>Pavlovales</taxon>
        <taxon>Pavlovaceae</taxon>
        <taxon>Diacronema</taxon>
    </lineage>
</organism>
<dbReference type="SUPFAM" id="SSF50978">
    <property type="entry name" value="WD40 repeat-like"/>
    <property type="match status" value="1"/>
</dbReference>
<evidence type="ECO:0000313" key="10">
    <source>
        <dbReference type="EMBL" id="KAG8466568.1"/>
    </source>
</evidence>
<dbReference type="PROSITE" id="PS00678">
    <property type="entry name" value="WD_REPEATS_1"/>
    <property type="match status" value="1"/>
</dbReference>
<proteinExistence type="inferred from homology"/>
<dbReference type="Gene3D" id="2.130.10.10">
    <property type="entry name" value="YVTN repeat-like/Quinoprotein amine dehydrogenase"/>
    <property type="match status" value="2"/>
</dbReference>
<dbReference type="InterPro" id="IPR036322">
    <property type="entry name" value="WD40_repeat_dom_sf"/>
</dbReference>
<dbReference type="GO" id="GO:0005654">
    <property type="term" value="C:nucleoplasm"/>
    <property type="evidence" value="ECO:0007669"/>
    <property type="project" value="UniProtKB-SubCell"/>
</dbReference>
<dbReference type="PROSITE" id="PS50294">
    <property type="entry name" value="WD_REPEATS_REGION"/>
    <property type="match status" value="2"/>
</dbReference>
<dbReference type="PANTHER" id="PTHR19855">
    <property type="entry name" value="WD40 REPEAT PROTEIN 12, 37"/>
    <property type="match status" value="1"/>
</dbReference>
<feature type="region of interest" description="Disordered" evidence="8">
    <location>
        <begin position="275"/>
        <end position="313"/>
    </location>
</feature>
<dbReference type="AlphaFoldDB" id="A0A8J6CGC4"/>
<dbReference type="InterPro" id="IPR015943">
    <property type="entry name" value="WD40/YVTN_repeat-like_dom_sf"/>
</dbReference>
<feature type="compositionally biased region" description="Pro residues" evidence="8">
    <location>
        <begin position="297"/>
        <end position="309"/>
    </location>
</feature>
<sequence length="502" mass="50853">MAGAEEQVIVRFVSEVDEYAVNDEPLELPARLTRYGLSELVNHLLRPARPVPFDFLAGGELLRTSLRKFMQLRALSGEATLELRYFPLVGEPELTSQQEQPDWISALSSRLADGLVVTGCYDGVARVFAPPAASAAAQALAANEDGHDQTGSALCELAPPAGAAASAIKAATIIGAPREGAVFVAVGALDGSLRLWRGRLRAEGGAAGVGVCAGVCVGHDGSVEAIAAAGSDESEDAWLASGSHDGAVRLWSVAAAMDAADAADATAADLAAATPVDEGGDSLGGGKAKRRKGAAVAPPPPPPPPPPPAERLAPRSILRGHSQAVTGVAWAGISLVVSASMDGTVRSWDAATAQSSHTVGGLKGVQALALSSDVRGGGGGGGGGGDATGALLAATGHDNGLVQLWDARARPSEAAAARLLSHTRWVSALAFAPASPYRLLSASHDGCLKVWDIRGKLPLHTLGAHGAAKVLCAAWGGKDGRAILSGGADCRLLVHATAHTEQ</sequence>
<dbReference type="PRINTS" id="PR00320">
    <property type="entry name" value="GPROTEINBRPT"/>
</dbReference>
<comment type="function">
    <text evidence="6">Required for maturation of ribosomal RNAs and formation of the large ribosomal subunit.</text>
</comment>
<evidence type="ECO:0000256" key="6">
    <source>
        <dbReference type="HAMAP-Rule" id="MF_03029"/>
    </source>
</evidence>
<dbReference type="Pfam" id="PF08154">
    <property type="entry name" value="NLE"/>
    <property type="match status" value="1"/>
</dbReference>
<evidence type="ECO:0000256" key="7">
    <source>
        <dbReference type="PROSITE-ProRule" id="PRU00221"/>
    </source>
</evidence>
<dbReference type="InterPro" id="IPR028599">
    <property type="entry name" value="WDR12/Ytm1"/>
</dbReference>
<gene>
    <name evidence="10" type="ORF">KFE25_007947</name>
</gene>
<dbReference type="OrthoDB" id="10251381at2759"/>
<comment type="subcellular location">
    <subcellularLocation>
        <location evidence="6">Nucleus</location>
        <location evidence="6">Nucleolus</location>
    </subcellularLocation>
    <subcellularLocation>
        <location evidence="6">Nucleus</location>
        <location evidence="6">Nucleoplasm</location>
    </subcellularLocation>
</comment>
<evidence type="ECO:0000256" key="8">
    <source>
        <dbReference type="SAM" id="MobiDB-lite"/>
    </source>
</evidence>
<feature type="repeat" description="WD" evidence="7">
    <location>
        <begin position="216"/>
        <end position="253"/>
    </location>
</feature>
<feature type="repeat" description="WD" evidence="7">
    <location>
        <begin position="419"/>
        <end position="461"/>
    </location>
</feature>
<reference evidence="10" key="1">
    <citation type="submission" date="2021-05" db="EMBL/GenBank/DDBJ databases">
        <title>The genome of the haptophyte Pavlova lutheri (Diacronema luteri, Pavlovales) - a model for lipid biosynthesis in eukaryotic algae.</title>
        <authorList>
            <person name="Hulatt C.J."/>
            <person name="Posewitz M.C."/>
        </authorList>
    </citation>
    <scope>NUCLEOTIDE SEQUENCE</scope>
    <source>
        <strain evidence="10">NIVA-4/92</strain>
    </source>
</reference>
<dbReference type="GO" id="GO:0030687">
    <property type="term" value="C:preribosome, large subunit precursor"/>
    <property type="evidence" value="ECO:0007669"/>
    <property type="project" value="UniProtKB-UniRule"/>
</dbReference>
<keyword evidence="5 6" id="KW-0539">Nucleus</keyword>
<feature type="domain" description="NLE" evidence="9">
    <location>
        <begin position="8"/>
        <end position="70"/>
    </location>
</feature>
<evidence type="ECO:0000256" key="1">
    <source>
        <dbReference type="ARBA" id="ARBA00022517"/>
    </source>
</evidence>
<comment type="similarity">
    <text evidence="6">Belongs to the WD repeat WDR12/YTM1 family.</text>
</comment>
<keyword evidence="4" id="KW-0677">Repeat</keyword>
<dbReference type="InterPro" id="IPR001680">
    <property type="entry name" value="WD40_rpt"/>
</dbReference>
<feature type="repeat" description="WD" evidence="7">
    <location>
        <begin position="318"/>
        <end position="358"/>
    </location>
</feature>
<dbReference type="InterPro" id="IPR019775">
    <property type="entry name" value="WD40_repeat_CS"/>
</dbReference>
<dbReference type="Proteomes" id="UP000751190">
    <property type="component" value="Unassembled WGS sequence"/>
</dbReference>
<evidence type="ECO:0000259" key="9">
    <source>
        <dbReference type="Pfam" id="PF08154"/>
    </source>
</evidence>
<dbReference type="InterPro" id="IPR012972">
    <property type="entry name" value="NLE"/>
</dbReference>
<dbReference type="HAMAP" id="MF_03029">
    <property type="entry name" value="WDR12"/>
    <property type="match status" value="1"/>
</dbReference>
<accession>A0A8J6CGC4</accession>
<dbReference type="GO" id="GO:0000463">
    <property type="term" value="P:maturation of LSU-rRNA from tricistronic rRNA transcript (SSU-rRNA, 5.8S rRNA, LSU-rRNA)"/>
    <property type="evidence" value="ECO:0007669"/>
    <property type="project" value="UniProtKB-UniRule"/>
</dbReference>
<keyword evidence="1 6" id="KW-0690">Ribosome biogenesis</keyword>
<dbReference type="OMA" id="DHKYVEF"/>
<protein>
    <recommendedName>
        <fullName evidence="6">Ribosome biogenesis protein WDR12 homolog</fullName>
    </recommendedName>
</protein>
<dbReference type="SUPFAM" id="SSF101447">
    <property type="entry name" value="Formin homology 2 domain (FH2 domain)"/>
    <property type="match status" value="1"/>
</dbReference>
<dbReference type="InterPro" id="IPR020472">
    <property type="entry name" value="WD40_PAC1"/>
</dbReference>
<dbReference type="EMBL" id="JAGTXO010000007">
    <property type="protein sequence ID" value="KAG8466568.1"/>
    <property type="molecule type" value="Genomic_DNA"/>
</dbReference>
<evidence type="ECO:0000256" key="4">
    <source>
        <dbReference type="ARBA" id="ARBA00022737"/>
    </source>
</evidence>
<keyword evidence="3 7" id="KW-0853">WD repeat</keyword>
<dbReference type="GO" id="GO:0043021">
    <property type="term" value="F:ribonucleoprotein complex binding"/>
    <property type="evidence" value="ECO:0007669"/>
    <property type="project" value="UniProtKB-UniRule"/>
</dbReference>
<name>A0A8J6CGC4_DIALT</name>
<evidence type="ECO:0000256" key="3">
    <source>
        <dbReference type="ARBA" id="ARBA00022574"/>
    </source>
</evidence>